<comment type="caution">
    <text evidence="2">The sequence shown here is derived from an EMBL/GenBank/DDBJ whole genome shotgun (WGS) entry which is preliminary data.</text>
</comment>
<protein>
    <recommendedName>
        <fullName evidence="1">RNase H type-1 domain-containing protein</fullName>
    </recommendedName>
</protein>
<dbReference type="SUPFAM" id="SSF53098">
    <property type="entry name" value="Ribonuclease H-like"/>
    <property type="match status" value="1"/>
</dbReference>
<dbReference type="InterPro" id="IPR036397">
    <property type="entry name" value="RNaseH_sf"/>
</dbReference>
<dbReference type="Proteomes" id="UP001396334">
    <property type="component" value="Unassembled WGS sequence"/>
</dbReference>
<accession>A0ABR2TY88</accession>
<evidence type="ECO:0000313" key="2">
    <source>
        <dbReference type="EMBL" id="KAK9042415.1"/>
    </source>
</evidence>
<dbReference type="Pfam" id="PF13456">
    <property type="entry name" value="RVT_3"/>
    <property type="match status" value="1"/>
</dbReference>
<dbReference type="InterPro" id="IPR036691">
    <property type="entry name" value="Endo/exonu/phosph_ase_sf"/>
</dbReference>
<dbReference type="EMBL" id="JBBPBN010000004">
    <property type="protein sequence ID" value="KAK9042415.1"/>
    <property type="molecule type" value="Genomic_DNA"/>
</dbReference>
<dbReference type="CDD" id="cd06222">
    <property type="entry name" value="RNase_H_like"/>
    <property type="match status" value="1"/>
</dbReference>
<dbReference type="InterPro" id="IPR002156">
    <property type="entry name" value="RNaseH_domain"/>
</dbReference>
<dbReference type="Gene3D" id="3.30.420.10">
    <property type="entry name" value="Ribonuclease H-like superfamily/Ribonuclease H"/>
    <property type="match status" value="1"/>
</dbReference>
<organism evidence="2 3">
    <name type="scientific">Hibiscus sabdariffa</name>
    <name type="common">roselle</name>
    <dbReference type="NCBI Taxonomy" id="183260"/>
    <lineage>
        <taxon>Eukaryota</taxon>
        <taxon>Viridiplantae</taxon>
        <taxon>Streptophyta</taxon>
        <taxon>Embryophyta</taxon>
        <taxon>Tracheophyta</taxon>
        <taxon>Spermatophyta</taxon>
        <taxon>Magnoliopsida</taxon>
        <taxon>eudicotyledons</taxon>
        <taxon>Gunneridae</taxon>
        <taxon>Pentapetalae</taxon>
        <taxon>rosids</taxon>
        <taxon>malvids</taxon>
        <taxon>Malvales</taxon>
        <taxon>Malvaceae</taxon>
        <taxon>Malvoideae</taxon>
        <taxon>Hibiscus</taxon>
    </lineage>
</organism>
<evidence type="ECO:0000259" key="1">
    <source>
        <dbReference type="Pfam" id="PF13456"/>
    </source>
</evidence>
<dbReference type="InterPro" id="IPR012337">
    <property type="entry name" value="RNaseH-like_sf"/>
</dbReference>
<reference evidence="2 3" key="1">
    <citation type="journal article" date="2024" name="G3 (Bethesda)">
        <title>Genome assembly of Hibiscus sabdariffa L. provides insights into metabolisms of medicinal natural products.</title>
        <authorList>
            <person name="Kim T."/>
        </authorList>
    </citation>
    <scope>NUCLEOTIDE SEQUENCE [LARGE SCALE GENOMIC DNA]</scope>
    <source>
        <strain evidence="2">TK-2024</strain>
        <tissue evidence="2">Old leaves</tissue>
    </source>
</reference>
<sequence>MALISWNVRGLGQKDTIRSLKVMNANFNPCIIFLSETKQKKPFLERIRKRLKFDSSFYIDPLGISGGLALWWKSDSNISILSSDKNCIHTSISCAGEPPWLCSFIYGPPKREEKQEFWYHLASLRSYSSCKWCIIGDSNIVASQDEKLGGLPYDLAQANWFLNFLDECQLMELPIKGGSFSWSNKQCEENNILEKLDRIMFSSEWSDYFPRATGIFEVAIGSDHSPLILLTCGFRKKWKKDFKFESRWLIEDECKDNVHSAWSDSTREPNQSPLVGKLNKTKARVLESPIEVWHYAEEAFCEFSNSILRPEISPTPRVIQTKSWSPPPPGVVKVNCDASFDASSGVAAAAAIIRDCSGCIVRGATKSFTASSASVAESLAARLGLSIAIDASFSNVFMETDNADLASRLNAKSFSSWETASIDRDIVNLASSFSSCQFSFVRRECNCAADWIAKAVRLERCPQDWISVIPEGLRPLL</sequence>
<feature type="domain" description="RNase H type-1" evidence="1">
    <location>
        <begin position="335"/>
        <end position="455"/>
    </location>
</feature>
<dbReference type="PANTHER" id="PTHR47074:SF11">
    <property type="entry name" value="REVERSE TRANSCRIPTASE-LIKE PROTEIN"/>
    <property type="match status" value="1"/>
</dbReference>
<dbReference type="Gene3D" id="3.60.10.10">
    <property type="entry name" value="Endonuclease/exonuclease/phosphatase"/>
    <property type="match status" value="1"/>
</dbReference>
<keyword evidence="3" id="KW-1185">Reference proteome</keyword>
<proteinExistence type="predicted"/>
<dbReference type="InterPro" id="IPR044730">
    <property type="entry name" value="RNase_H-like_dom_plant"/>
</dbReference>
<evidence type="ECO:0000313" key="3">
    <source>
        <dbReference type="Proteomes" id="UP001396334"/>
    </source>
</evidence>
<dbReference type="SUPFAM" id="SSF56219">
    <property type="entry name" value="DNase I-like"/>
    <property type="match status" value="1"/>
</dbReference>
<dbReference type="InterPro" id="IPR052929">
    <property type="entry name" value="RNase_H-like_EbsB-rel"/>
</dbReference>
<name>A0ABR2TY88_9ROSI</name>
<dbReference type="PANTHER" id="PTHR47074">
    <property type="entry name" value="BNAC02G40300D PROTEIN"/>
    <property type="match status" value="1"/>
</dbReference>
<gene>
    <name evidence="2" type="ORF">V6N11_017490</name>
</gene>